<name>A0A103R7J9_9BURK</name>
<dbReference type="AlphaFoldDB" id="A0A103R7J9"/>
<dbReference type="EMBL" id="LOXM01000171">
    <property type="protein sequence ID" value="KVG62657.1"/>
    <property type="molecule type" value="Genomic_DNA"/>
</dbReference>
<dbReference type="Proteomes" id="UP000064029">
    <property type="component" value="Unassembled WGS sequence"/>
</dbReference>
<sequence length="90" mass="10224">MRQHAAAIRAIVSAHHFTNPRIVDYDDPDYDVTLLLEPVGDVSLFDIGRVMADIEETLALKAFVVTDKDYDATVKRRNFRPPTRPLPESE</sequence>
<organism evidence="1 2">
    <name type="scientific">Burkholderia ubonensis</name>
    <dbReference type="NCBI Taxonomy" id="101571"/>
    <lineage>
        <taxon>Bacteria</taxon>
        <taxon>Pseudomonadati</taxon>
        <taxon>Pseudomonadota</taxon>
        <taxon>Betaproteobacteria</taxon>
        <taxon>Burkholderiales</taxon>
        <taxon>Burkholderiaceae</taxon>
        <taxon>Burkholderia</taxon>
        <taxon>Burkholderia cepacia complex</taxon>
    </lineage>
</organism>
<evidence type="ECO:0000313" key="2">
    <source>
        <dbReference type="Proteomes" id="UP000064029"/>
    </source>
</evidence>
<gene>
    <name evidence="1" type="ORF">WJ33_29970</name>
</gene>
<protein>
    <submittedName>
        <fullName evidence="1">Uncharacterized protein</fullName>
    </submittedName>
</protein>
<reference evidence="1 2" key="1">
    <citation type="submission" date="2015-11" db="EMBL/GenBank/DDBJ databases">
        <title>Expanding the genomic diversity of Burkholderia species for the development of highly accurate diagnostics.</title>
        <authorList>
            <person name="Sahl J."/>
            <person name="Keim P."/>
            <person name="Wagner D."/>
        </authorList>
    </citation>
    <scope>NUCLEOTIDE SEQUENCE [LARGE SCALE GENOMIC DNA]</scope>
    <source>
        <strain evidence="1 2">MSMB2036</strain>
    </source>
</reference>
<comment type="caution">
    <text evidence="1">The sequence shown here is derived from an EMBL/GenBank/DDBJ whole genome shotgun (WGS) entry which is preliminary data.</text>
</comment>
<dbReference type="OrthoDB" id="9906970at2"/>
<proteinExistence type="predicted"/>
<evidence type="ECO:0000313" key="1">
    <source>
        <dbReference type="EMBL" id="KVG62657.1"/>
    </source>
</evidence>
<accession>A0A103R7J9</accession>